<dbReference type="InParanoid" id="G2YLE6"/>
<accession>G2YLE6</accession>
<evidence type="ECO:0000313" key="2">
    <source>
        <dbReference type="Proteomes" id="UP000008177"/>
    </source>
</evidence>
<dbReference type="EMBL" id="FQ790343">
    <property type="protein sequence ID" value="CCD52444.1"/>
    <property type="molecule type" value="Genomic_DNA"/>
</dbReference>
<organism evidence="1 2">
    <name type="scientific">Botryotinia fuckeliana (strain T4)</name>
    <name type="common">Noble rot fungus</name>
    <name type="synonym">Botrytis cinerea</name>
    <dbReference type="NCBI Taxonomy" id="999810"/>
    <lineage>
        <taxon>Eukaryota</taxon>
        <taxon>Fungi</taxon>
        <taxon>Dikarya</taxon>
        <taxon>Ascomycota</taxon>
        <taxon>Pezizomycotina</taxon>
        <taxon>Leotiomycetes</taxon>
        <taxon>Helotiales</taxon>
        <taxon>Sclerotiniaceae</taxon>
        <taxon>Botrytis</taxon>
    </lineage>
</organism>
<proteinExistence type="predicted"/>
<evidence type="ECO:0000313" key="1">
    <source>
        <dbReference type="EMBL" id="CCD52444.1"/>
    </source>
</evidence>
<dbReference type="AlphaFoldDB" id="G2YLE6"/>
<gene>
    <name evidence="1" type="ORF">BofuT4_P077370.1</name>
</gene>
<reference evidence="2" key="1">
    <citation type="journal article" date="2011" name="PLoS Genet.">
        <title>Genomic analysis of the necrotrophic fungal pathogens Sclerotinia sclerotiorum and Botrytis cinerea.</title>
        <authorList>
            <person name="Amselem J."/>
            <person name="Cuomo C.A."/>
            <person name="van Kan J.A."/>
            <person name="Viaud M."/>
            <person name="Benito E.P."/>
            <person name="Couloux A."/>
            <person name="Coutinho P.M."/>
            <person name="de Vries R.P."/>
            <person name="Dyer P.S."/>
            <person name="Fillinger S."/>
            <person name="Fournier E."/>
            <person name="Gout L."/>
            <person name="Hahn M."/>
            <person name="Kohn L."/>
            <person name="Lapalu N."/>
            <person name="Plummer K.M."/>
            <person name="Pradier J.M."/>
            <person name="Quevillon E."/>
            <person name="Sharon A."/>
            <person name="Simon A."/>
            <person name="ten Have A."/>
            <person name="Tudzynski B."/>
            <person name="Tudzynski P."/>
            <person name="Wincker P."/>
            <person name="Andrew M."/>
            <person name="Anthouard V."/>
            <person name="Beever R.E."/>
            <person name="Beffa R."/>
            <person name="Benoit I."/>
            <person name="Bouzid O."/>
            <person name="Brault B."/>
            <person name="Chen Z."/>
            <person name="Choquer M."/>
            <person name="Collemare J."/>
            <person name="Cotton P."/>
            <person name="Danchin E.G."/>
            <person name="Da Silva C."/>
            <person name="Gautier A."/>
            <person name="Giraud C."/>
            <person name="Giraud T."/>
            <person name="Gonzalez C."/>
            <person name="Grossetete S."/>
            <person name="Guldener U."/>
            <person name="Henrissat B."/>
            <person name="Howlett B.J."/>
            <person name="Kodira C."/>
            <person name="Kretschmer M."/>
            <person name="Lappartient A."/>
            <person name="Leroch M."/>
            <person name="Levis C."/>
            <person name="Mauceli E."/>
            <person name="Neuveglise C."/>
            <person name="Oeser B."/>
            <person name="Pearson M."/>
            <person name="Poulain J."/>
            <person name="Poussereau N."/>
            <person name="Quesneville H."/>
            <person name="Rascle C."/>
            <person name="Schumacher J."/>
            <person name="Segurens B."/>
            <person name="Sexton A."/>
            <person name="Silva E."/>
            <person name="Sirven C."/>
            <person name="Soanes D.M."/>
            <person name="Talbot N.J."/>
            <person name="Templeton M."/>
            <person name="Yandava C."/>
            <person name="Yarden O."/>
            <person name="Zeng Q."/>
            <person name="Rollins J.A."/>
            <person name="Lebrun M.H."/>
            <person name="Dickman M."/>
        </authorList>
    </citation>
    <scope>NUCLEOTIDE SEQUENCE [LARGE SCALE GENOMIC DNA]</scope>
    <source>
        <strain evidence="2">T4</strain>
    </source>
</reference>
<dbReference type="HOGENOM" id="CLU_3377013_0_0_1"/>
<protein>
    <submittedName>
        <fullName evidence="1">Uncharacterized protein</fullName>
    </submittedName>
</protein>
<name>G2YLE6_BOTF4</name>
<dbReference type="Proteomes" id="UP000008177">
    <property type="component" value="Unplaced contigs"/>
</dbReference>
<sequence length="34" mass="4004">MCAFYNINFYFTIVFPSSNASKRVHTKKERKTSS</sequence>